<reference evidence="1 2" key="1">
    <citation type="journal article" date="2019" name="Int. J. Syst. Evol. Microbiol.">
        <title>The Global Catalogue of Microorganisms (GCM) 10K type strain sequencing project: providing services to taxonomists for standard genome sequencing and annotation.</title>
        <authorList>
            <consortium name="The Broad Institute Genomics Platform"/>
            <consortium name="The Broad Institute Genome Sequencing Center for Infectious Disease"/>
            <person name="Wu L."/>
            <person name="Ma J."/>
        </authorList>
    </citation>
    <scope>NUCLEOTIDE SEQUENCE [LARGE SCALE GENOMIC DNA]</scope>
    <source>
        <strain evidence="1 2">PJ61</strain>
    </source>
</reference>
<proteinExistence type="predicted"/>
<protein>
    <recommendedName>
        <fullName evidence="3">Intracellular proteinase inhibitor BsuPI domain-containing protein</fullName>
    </recommendedName>
</protein>
<accession>A0ABD5T3I4</accession>
<gene>
    <name evidence="1" type="ORF">ACFQDD_09790</name>
</gene>
<comment type="caution">
    <text evidence="1">The sequence shown here is derived from an EMBL/GenBank/DDBJ whole genome shotgun (WGS) entry which is preliminary data.</text>
</comment>
<organism evidence="1 2">
    <name type="scientific">Halorubrum pallidum</name>
    <dbReference type="NCBI Taxonomy" id="1526114"/>
    <lineage>
        <taxon>Archaea</taxon>
        <taxon>Methanobacteriati</taxon>
        <taxon>Methanobacteriota</taxon>
        <taxon>Stenosarchaea group</taxon>
        <taxon>Halobacteria</taxon>
        <taxon>Halobacteriales</taxon>
        <taxon>Haloferacaceae</taxon>
        <taxon>Halorubrum</taxon>
    </lineage>
</organism>
<dbReference type="EMBL" id="JBHSWT010000517">
    <property type="protein sequence ID" value="MFC6771803.1"/>
    <property type="molecule type" value="Genomic_DNA"/>
</dbReference>
<evidence type="ECO:0008006" key="3">
    <source>
        <dbReference type="Google" id="ProtNLM"/>
    </source>
</evidence>
<dbReference type="Proteomes" id="UP001596274">
    <property type="component" value="Unassembled WGS sequence"/>
</dbReference>
<name>A0ABD5T3I4_9EURY</name>
<evidence type="ECO:0000313" key="1">
    <source>
        <dbReference type="EMBL" id="MFC6771803.1"/>
    </source>
</evidence>
<dbReference type="AlphaFoldDB" id="A0ABD5T3I4"/>
<keyword evidence="2" id="KW-1185">Reference proteome</keyword>
<dbReference type="PROSITE" id="PS51257">
    <property type="entry name" value="PROKAR_LIPOPROTEIN"/>
    <property type="match status" value="1"/>
</dbReference>
<evidence type="ECO:0000313" key="2">
    <source>
        <dbReference type="Proteomes" id="UP001596274"/>
    </source>
</evidence>
<sequence>MDRRKFVSGPLVGGAIISAGCTGLLPWNPTIDGEELTLSPGEKSMITIEVTDIGGFSFQPAPEGITIVTTRSEIDVTPPPDSGGDSDPPQWFWSSRTDVTVEAPIAISDSVEPGEYQYGVTVWRKNQHSDEVQARFDLTITSD</sequence>